<keyword evidence="1" id="KW-0378">Hydrolase</keyword>
<dbReference type="InterPro" id="IPR024535">
    <property type="entry name" value="RHGA/B-epi-like_pectate_lyase"/>
</dbReference>
<dbReference type="Pfam" id="PF08450">
    <property type="entry name" value="SGL"/>
    <property type="match status" value="1"/>
</dbReference>
<protein>
    <recommendedName>
        <fullName evidence="6">Gluconolaconase</fullName>
    </recommendedName>
</protein>
<dbReference type="AlphaFoldDB" id="A0A5J4S883"/>
<reference evidence="5" key="1">
    <citation type="submission" date="2019-03" db="EMBL/GenBank/DDBJ databases">
        <title>Single cell metagenomics reveals metabolic interactions within the superorganism composed of flagellate Streblomastix strix and complex community of Bacteroidetes bacteria on its surface.</title>
        <authorList>
            <person name="Treitli S.C."/>
            <person name="Kolisko M."/>
            <person name="Husnik F."/>
            <person name="Keeling P."/>
            <person name="Hampl V."/>
        </authorList>
    </citation>
    <scope>NUCLEOTIDE SEQUENCE</scope>
    <source>
        <strain evidence="5">STM</strain>
    </source>
</reference>
<feature type="compositionally biased region" description="Polar residues" evidence="2">
    <location>
        <begin position="506"/>
        <end position="518"/>
    </location>
</feature>
<dbReference type="PANTHER" id="PTHR47572:SF4">
    <property type="entry name" value="LACTONASE DRP35"/>
    <property type="match status" value="1"/>
</dbReference>
<dbReference type="GO" id="GO:0016787">
    <property type="term" value="F:hydrolase activity"/>
    <property type="evidence" value="ECO:0007669"/>
    <property type="project" value="UniProtKB-KW"/>
</dbReference>
<sequence>MNVIIRISKRFLILWMAISAVCCVYANNGSVYSKKPNDPEAFYFTPESYAIKADGKTDVSDALQAAINQVKTEKAFGILFIPEGKYLISKTILVPSAVRLIGYGKNRPEIILAKNSPEFQEEQNYMIWFTGGLAPTGRTPQDAGAGTFYSALSNINLRIEKGNPKAVGIRSHFAQHSFINHSNLYVGDGLAGIYDVGNEIENVRIYGGEYGITSGRTSPGWPIMLVDAYFEGQRKAAILSREVGFAIVNMHVKNVPVAFEMQENRADRLHIENSYFENVSKAGIVVSVEDNSFSQLNLLNVYCKNVNTLIQYLKSGKKVEMKEKQYHVKDYTYGLVISDPTKPSRYETISDIVSLPLFTVPTVNDVPALPAMETWVNIRDLGAKGDGETDDTPVFRNAIAKHKHIYVPQGWYRITETVKLAPGTKLIGLHPFGTQFVLKESEPAFSGFGAPTPVIESSEGGDDILNGIGINTGGYNYRAVGCKWLAGEKSLMNDVKYVGGHGTMRKPNSGQPSQQRNAAQGAVPRISSPANPIAVQGLDLAWDNQYWSLWVGKNGGGTIKDIWTANTYAASGVYVSNTSTPGRIYAMSMEHHVRNEARFEKVSNWKIYAFQFEEEGREGKDCKMLDISNCNNLMFVNLWMYRVIRASTPQEFGIRLWNSENIEFRNVHNYTQVLPVIEIPVFDVNKKIPIYAWDFARLHISGKEKSNRQIINQPGVVNKLAEGFEFAAGATSDSKGNVYFGEQRLKKIYKWDAEANTLSLLADFPWKPFTLATDTKDNLLVIFRYDPQPGYMPNGVQETVPRLPDDNPMYSGWGNSGWAAWGYSMDPNNPDETIKLLQRVPTKDVRNVKKVIYPSSRWRGDFDKVVVSMPENSFVAPDNATIIPETYDLGRSAALFSVTPGQQESVYVAHEDNKTTVRLDVAADGSLTNSREVYPQGQYSNVVDKDGNLYIADGEIFVYDKTGKELKCIQLEERPISLAIAGKDKNTLFITTTKSLYSVRIK</sequence>
<dbReference type="SUPFAM" id="SSF51126">
    <property type="entry name" value="Pectin lyase-like"/>
    <property type="match status" value="2"/>
</dbReference>
<name>A0A5J4S883_9ZZZZ</name>
<evidence type="ECO:0000259" key="3">
    <source>
        <dbReference type="Pfam" id="PF08450"/>
    </source>
</evidence>
<evidence type="ECO:0000256" key="2">
    <source>
        <dbReference type="SAM" id="MobiDB-lite"/>
    </source>
</evidence>
<dbReference type="Pfam" id="PF12708">
    <property type="entry name" value="Pect-lyase_RHGA_epim"/>
    <property type="match status" value="2"/>
</dbReference>
<dbReference type="InterPro" id="IPR011050">
    <property type="entry name" value="Pectin_lyase_fold/virulence"/>
</dbReference>
<feature type="domain" description="Rhamnogalacturonase A/B/Epimerase-like pectate lyase" evidence="4">
    <location>
        <begin position="48"/>
        <end position="283"/>
    </location>
</feature>
<evidence type="ECO:0000256" key="1">
    <source>
        <dbReference type="ARBA" id="ARBA00022801"/>
    </source>
</evidence>
<comment type="caution">
    <text evidence="5">The sequence shown here is derived from an EMBL/GenBank/DDBJ whole genome shotgun (WGS) entry which is preliminary data.</text>
</comment>
<organism evidence="5">
    <name type="scientific">termite gut metagenome</name>
    <dbReference type="NCBI Taxonomy" id="433724"/>
    <lineage>
        <taxon>unclassified sequences</taxon>
        <taxon>metagenomes</taxon>
        <taxon>organismal metagenomes</taxon>
    </lineage>
</organism>
<dbReference type="SUPFAM" id="SSF63829">
    <property type="entry name" value="Calcium-dependent phosphotriesterase"/>
    <property type="match status" value="1"/>
</dbReference>
<dbReference type="InterPro" id="IPR012334">
    <property type="entry name" value="Pectin_lyas_fold"/>
</dbReference>
<evidence type="ECO:0000313" key="5">
    <source>
        <dbReference type="EMBL" id="KAA6341550.1"/>
    </source>
</evidence>
<gene>
    <name evidence="5" type="ORF">EZS27_010643</name>
</gene>
<feature type="region of interest" description="Disordered" evidence="2">
    <location>
        <begin position="502"/>
        <end position="525"/>
    </location>
</feature>
<accession>A0A5J4S883</accession>
<evidence type="ECO:0000259" key="4">
    <source>
        <dbReference type="Pfam" id="PF12708"/>
    </source>
</evidence>
<dbReference type="InterPro" id="IPR051262">
    <property type="entry name" value="SMP-30/CGR1_Lactonase"/>
</dbReference>
<dbReference type="EMBL" id="SNRY01000380">
    <property type="protein sequence ID" value="KAA6341550.1"/>
    <property type="molecule type" value="Genomic_DNA"/>
</dbReference>
<dbReference type="Gene3D" id="2.120.10.30">
    <property type="entry name" value="TolB, C-terminal domain"/>
    <property type="match status" value="1"/>
</dbReference>
<evidence type="ECO:0008006" key="6">
    <source>
        <dbReference type="Google" id="ProtNLM"/>
    </source>
</evidence>
<feature type="domain" description="SMP-30/Gluconolactonase/LRE-like region" evidence="3">
    <location>
        <begin position="904"/>
        <end position="993"/>
    </location>
</feature>
<dbReference type="InterPro" id="IPR013658">
    <property type="entry name" value="SGL"/>
</dbReference>
<proteinExistence type="predicted"/>
<dbReference type="Gene3D" id="2.160.20.10">
    <property type="entry name" value="Single-stranded right-handed beta-helix, Pectin lyase-like"/>
    <property type="match status" value="2"/>
</dbReference>
<feature type="domain" description="Rhamnogalacturonase A/B/Epimerase-like pectate lyase" evidence="4">
    <location>
        <begin position="375"/>
        <end position="428"/>
    </location>
</feature>
<dbReference type="PANTHER" id="PTHR47572">
    <property type="entry name" value="LIPOPROTEIN-RELATED"/>
    <property type="match status" value="1"/>
</dbReference>
<dbReference type="InterPro" id="IPR011042">
    <property type="entry name" value="6-blade_b-propeller_TolB-like"/>
</dbReference>